<dbReference type="AlphaFoldDB" id="A0A1B0ZZ47"/>
<proteinExistence type="predicted"/>
<protein>
    <submittedName>
        <fullName evidence="1">Uncharacterized protein</fullName>
    </submittedName>
</protein>
<dbReference type="GeneID" id="28248655"/>
<reference evidence="1 2" key="1">
    <citation type="journal article" date="2016" name="ISME J.">
        <title>Global occurrence and heterogeneity of the Roseobacter-clade species Ruegeria mobilis.</title>
        <authorList>
            <person name="Sonnenschein E."/>
            <person name="Gram L."/>
        </authorList>
    </citation>
    <scope>NUCLEOTIDE SEQUENCE [LARGE SCALE GENOMIC DNA]</scope>
    <source>
        <strain evidence="1 2">F1926</strain>
    </source>
</reference>
<sequence>MATLLYLVFGRALRQQQQLSYSILSALKQGLEGVEILLMCDEANRRPDLPVRHHILSADQIAQWTDAGRRSARAQLHALKLTLSESTAPVCWVATDTAFKAPPREMTERITAQVPLFYDRDGWLAGRPDWAPIIDACKGTALEAHIHSSTEVLNTGILGLTPAEIYFINQSLEPHKSPVNDPIIDNFEQTYLGALLSKNAQEFHFANDTVSQYSNYMRHVYHGRFDVMFPHGRAVNLELVQKLPTINEPPKPLSLRLKAKAYSVRHGLGRGTEFGYLAYLCAFAAPTPEGRNVWANIALDMMERSARTPDKLAKDLPKLAPNALALAELSPETEDRWRKFWMSKTR</sequence>
<evidence type="ECO:0000313" key="2">
    <source>
        <dbReference type="Proteomes" id="UP000013243"/>
    </source>
</evidence>
<dbReference type="RefSeq" id="WP_005618690.1">
    <property type="nucleotide sequence ID" value="NZ_CP015230.1"/>
</dbReference>
<name>A0A1B0ZZ47_9RHOB</name>
<dbReference type="Proteomes" id="UP000013243">
    <property type="component" value="Chromosome"/>
</dbReference>
<dbReference type="KEGG" id="rmb:K529_002445"/>
<gene>
    <name evidence="1" type="ORF">K529_002445</name>
</gene>
<accession>A0A1B0ZZ47</accession>
<organism evidence="1 2">
    <name type="scientific">Tritonibacter mobilis F1926</name>
    <dbReference type="NCBI Taxonomy" id="1265309"/>
    <lineage>
        <taxon>Bacteria</taxon>
        <taxon>Pseudomonadati</taxon>
        <taxon>Pseudomonadota</taxon>
        <taxon>Alphaproteobacteria</taxon>
        <taxon>Rhodobacterales</taxon>
        <taxon>Paracoccaceae</taxon>
        <taxon>Tritonibacter</taxon>
    </lineage>
</organism>
<evidence type="ECO:0000313" key="1">
    <source>
        <dbReference type="EMBL" id="ANP39615.1"/>
    </source>
</evidence>
<dbReference type="STRING" id="1265309.K529_002445"/>
<dbReference type="EMBL" id="CP015230">
    <property type="protein sequence ID" value="ANP39615.1"/>
    <property type="molecule type" value="Genomic_DNA"/>
</dbReference>
<dbReference type="OrthoDB" id="526332at2"/>